<dbReference type="Proteomes" id="UP001431209">
    <property type="component" value="Unassembled WGS sequence"/>
</dbReference>
<name>A0AAW2ZJY6_9EUKA</name>
<evidence type="ECO:0000313" key="3">
    <source>
        <dbReference type="Proteomes" id="UP001431209"/>
    </source>
</evidence>
<evidence type="ECO:0000313" key="2">
    <source>
        <dbReference type="EMBL" id="KAL0488947.1"/>
    </source>
</evidence>
<protein>
    <submittedName>
        <fullName evidence="2">WW domain-containing oxidoreductase</fullName>
    </submittedName>
</protein>
<comment type="caution">
    <text evidence="2">The sequence shown here is derived from an EMBL/GenBank/DDBJ whole genome shotgun (WGS) entry which is preliminary data.</text>
</comment>
<accession>A0AAW2ZJY6</accession>
<dbReference type="InterPro" id="IPR036291">
    <property type="entry name" value="NAD(P)-bd_dom_sf"/>
</dbReference>
<reference evidence="2 3" key="1">
    <citation type="submission" date="2024-03" db="EMBL/GenBank/DDBJ databases">
        <title>The Acrasis kona genome and developmental transcriptomes reveal deep origins of eukaryotic multicellular pathways.</title>
        <authorList>
            <person name="Sheikh S."/>
            <person name="Fu C.-J."/>
            <person name="Brown M.W."/>
            <person name="Baldauf S.L."/>
        </authorList>
    </citation>
    <scope>NUCLEOTIDE SEQUENCE [LARGE SCALE GENOMIC DNA]</scope>
    <source>
        <strain evidence="2 3">ATCC MYA-3509</strain>
    </source>
</reference>
<dbReference type="InterPro" id="IPR052228">
    <property type="entry name" value="Sec_Metab_Biosynth_Oxidored"/>
</dbReference>
<dbReference type="PANTHER" id="PTHR47534">
    <property type="entry name" value="YALI0E05731P"/>
    <property type="match status" value="1"/>
</dbReference>
<evidence type="ECO:0000256" key="1">
    <source>
        <dbReference type="ARBA" id="ARBA00023002"/>
    </source>
</evidence>
<dbReference type="PANTHER" id="PTHR47534:SF3">
    <property type="entry name" value="ALCOHOL DEHYDROGENASE-LIKE C-TERMINAL DOMAIN-CONTAINING PROTEIN"/>
    <property type="match status" value="1"/>
</dbReference>
<gene>
    <name evidence="2" type="ORF">AKO1_013449</name>
</gene>
<dbReference type="Gene3D" id="3.40.50.720">
    <property type="entry name" value="NAD(P)-binding Rossmann-like Domain"/>
    <property type="match status" value="1"/>
</dbReference>
<keyword evidence="1" id="KW-0560">Oxidoreductase</keyword>
<dbReference type="Pfam" id="PF00106">
    <property type="entry name" value="adh_short"/>
    <property type="match status" value="1"/>
</dbReference>
<dbReference type="InterPro" id="IPR002347">
    <property type="entry name" value="SDR_fam"/>
</dbReference>
<dbReference type="AlphaFoldDB" id="A0AAW2ZJY6"/>
<keyword evidence="3" id="KW-1185">Reference proteome</keyword>
<dbReference type="SUPFAM" id="SSF51735">
    <property type="entry name" value="NAD(P)-binding Rossmann-fold domains"/>
    <property type="match status" value="1"/>
</dbReference>
<proteinExistence type="predicted"/>
<dbReference type="GO" id="GO:0016491">
    <property type="term" value="F:oxidoreductase activity"/>
    <property type="evidence" value="ECO:0007669"/>
    <property type="project" value="UniProtKB-KW"/>
</dbReference>
<dbReference type="EMBL" id="JAOPGA020001500">
    <property type="protein sequence ID" value="KAL0488947.1"/>
    <property type="molecule type" value="Genomic_DNA"/>
</dbReference>
<sequence length="290" mass="32529">MNWKNCRKAVIVGGTSGIGYGIARKVAADAPQAKVIISGRHQPDDIAQSNIEFVRLDATSMREIKKYTDALKSQQEKIDLLVLSQGVISFTKQSTEENLDKTIALMYTGRQMLIRELLPVLTNDARVIIILNAVRGDGSTLDYNNLDLNKKMSLGKMITHPMTLNDGMVQWFAREQIEKNKSGSSQHHRLFVHAFPGWVKTDIGKTLPWPIRMMGAISMYFKGVSADECAVHMLNGSYKDSDKEGWLNINDVGDSLNGKRHIFTDEQLDKIAKYTWESIDNALLTPQSTK</sequence>
<organism evidence="2 3">
    <name type="scientific">Acrasis kona</name>
    <dbReference type="NCBI Taxonomy" id="1008807"/>
    <lineage>
        <taxon>Eukaryota</taxon>
        <taxon>Discoba</taxon>
        <taxon>Heterolobosea</taxon>
        <taxon>Tetramitia</taxon>
        <taxon>Eutetramitia</taxon>
        <taxon>Acrasidae</taxon>
        <taxon>Acrasis</taxon>
    </lineage>
</organism>